<dbReference type="InterPro" id="IPR011332">
    <property type="entry name" value="Ribosomal_zn-bd"/>
</dbReference>
<dbReference type="PANTHER" id="PTHR11594">
    <property type="entry name" value="40S RIBOSOMAL PROTEIN S27"/>
    <property type="match status" value="1"/>
</dbReference>
<name>A0A8U0NMD8_MUSPF</name>
<evidence type="ECO:0000313" key="7">
    <source>
        <dbReference type="Proteomes" id="UP000000715"/>
    </source>
</evidence>
<comment type="cofactor">
    <cofactor evidence="1">
        <name>Zn(2+)</name>
        <dbReference type="ChEBI" id="CHEBI:29105"/>
    </cofactor>
</comment>
<protein>
    <submittedName>
        <fullName evidence="8">40S ribosomal protein S27-like</fullName>
    </submittedName>
</protein>
<evidence type="ECO:0000256" key="5">
    <source>
        <dbReference type="ARBA" id="ARBA00023274"/>
    </source>
</evidence>
<feature type="compositionally biased region" description="Basic residues" evidence="6">
    <location>
        <begin position="99"/>
        <end position="109"/>
    </location>
</feature>
<evidence type="ECO:0000256" key="4">
    <source>
        <dbReference type="ARBA" id="ARBA00022980"/>
    </source>
</evidence>
<accession>A0A8U0NMD8</accession>
<dbReference type="SUPFAM" id="SSF57829">
    <property type="entry name" value="Zn-binding ribosomal proteins"/>
    <property type="match status" value="1"/>
</dbReference>
<dbReference type="GeneID" id="101677871"/>
<evidence type="ECO:0000256" key="1">
    <source>
        <dbReference type="ARBA" id="ARBA00001947"/>
    </source>
</evidence>
<keyword evidence="7" id="KW-1185">Reference proteome</keyword>
<feature type="region of interest" description="Disordered" evidence="6">
    <location>
        <begin position="91"/>
        <end position="115"/>
    </location>
</feature>
<dbReference type="GO" id="GO:0006412">
    <property type="term" value="P:translation"/>
    <property type="evidence" value="ECO:0007669"/>
    <property type="project" value="InterPro"/>
</dbReference>
<dbReference type="InterPro" id="IPR000592">
    <property type="entry name" value="Ribosomal_eS27"/>
</dbReference>
<dbReference type="RefSeq" id="XP_012904366.1">
    <property type="nucleotide sequence ID" value="XM_013048912.2"/>
</dbReference>
<dbReference type="FunFam" id="2.20.25.100:FF:000001">
    <property type="entry name" value="40S ribosomal protein S27"/>
    <property type="match status" value="1"/>
</dbReference>
<dbReference type="GO" id="GO:1990904">
    <property type="term" value="C:ribonucleoprotein complex"/>
    <property type="evidence" value="ECO:0007669"/>
    <property type="project" value="UniProtKB-KW"/>
</dbReference>
<keyword evidence="5" id="KW-0687">Ribonucleoprotein</keyword>
<dbReference type="GO" id="GO:0003735">
    <property type="term" value="F:structural constituent of ribosome"/>
    <property type="evidence" value="ECO:0007669"/>
    <property type="project" value="InterPro"/>
</dbReference>
<sequence length="132" mass="14982">MSILWPFWCRQPPHQNMPLMKDLLHPSLEEVKRKHKKKKHLAQSPGSCFTGMKCLGSNRVTTVLSHVQIVVLCVGCSTVLCQPTGGKARLTEAGSSKQMQHRKHPRRRGVGNDPNIHILDLKKCRGTRRLSW</sequence>
<dbReference type="Gene3D" id="2.20.25.100">
    <property type="entry name" value="Zn-binding ribosomal proteins"/>
    <property type="match status" value="1"/>
</dbReference>
<keyword evidence="4" id="KW-0689">Ribosomal protein</keyword>
<comment type="similarity">
    <text evidence="2">Belongs to the eukaryotic ribosomal protein eS27 family.</text>
</comment>
<keyword evidence="3" id="KW-0862">Zinc</keyword>
<evidence type="ECO:0000256" key="2">
    <source>
        <dbReference type="ARBA" id="ARBA00010919"/>
    </source>
</evidence>
<dbReference type="Pfam" id="PF01667">
    <property type="entry name" value="Ribosomal_S27e"/>
    <property type="match status" value="1"/>
</dbReference>
<evidence type="ECO:0000313" key="8">
    <source>
        <dbReference type="RefSeq" id="XP_012904366.1"/>
    </source>
</evidence>
<evidence type="ECO:0000256" key="6">
    <source>
        <dbReference type="SAM" id="MobiDB-lite"/>
    </source>
</evidence>
<proteinExistence type="inferred from homology"/>
<dbReference type="AlphaFoldDB" id="A0A8U0NMD8"/>
<dbReference type="GO" id="GO:0005840">
    <property type="term" value="C:ribosome"/>
    <property type="evidence" value="ECO:0007669"/>
    <property type="project" value="UniProtKB-KW"/>
</dbReference>
<dbReference type="Proteomes" id="UP000000715">
    <property type="component" value="Unplaced"/>
</dbReference>
<reference evidence="8" key="1">
    <citation type="submission" date="2025-08" db="UniProtKB">
        <authorList>
            <consortium name="RefSeq"/>
        </authorList>
    </citation>
    <scope>IDENTIFICATION</scope>
    <source>
        <tissue evidence="8">Brain</tissue>
    </source>
</reference>
<dbReference type="InterPro" id="IPR023407">
    <property type="entry name" value="Ribosomal_eS27_Zn-bd_dom_sf"/>
</dbReference>
<gene>
    <name evidence="8" type="primary">LOC101677871</name>
</gene>
<organism evidence="7 8">
    <name type="scientific">Mustela putorius furo</name>
    <name type="common">European domestic ferret</name>
    <name type="synonym">Mustela furo</name>
    <dbReference type="NCBI Taxonomy" id="9669"/>
    <lineage>
        <taxon>Eukaryota</taxon>
        <taxon>Metazoa</taxon>
        <taxon>Chordata</taxon>
        <taxon>Craniata</taxon>
        <taxon>Vertebrata</taxon>
        <taxon>Euteleostomi</taxon>
        <taxon>Mammalia</taxon>
        <taxon>Eutheria</taxon>
        <taxon>Laurasiatheria</taxon>
        <taxon>Carnivora</taxon>
        <taxon>Caniformia</taxon>
        <taxon>Musteloidea</taxon>
        <taxon>Mustelidae</taxon>
        <taxon>Mustelinae</taxon>
        <taxon>Mustela</taxon>
    </lineage>
</organism>
<dbReference type="KEGG" id="mpuf:101677871"/>
<dbReference type="OrthoDB" id="10370541at2759"/>
<evidence type="ECO:0000256" key="3">
    <source>
        <dbReference type="ARBA" id="ARBA00022833"/>
    </source>
</evidence>